<evidence type="ECO:0000313" key="6">
    <source>
        <dbReference type="EMBL" id="WOI33185.1"/>
    </source>
</evidence>
<evidence type="ECO:0000256" key="3">
    <source>
        <dbReference type="ARBA" id="ARBA00023004"/>
    </source>
</evidence>
<dbReference type="PROSITE" id="PS51007">
    <property type="entry name" value="CYTC"/>
    <property type="match status" value="1"/>
</dbReference>
<evidence type="ECO:0000256" key="1">
    <source>
        <dbReference type="ARBA" id="ARBA00022617"/>
    </source>
</evidence>
<keyword evidence="2 4" id="KW-0479">Metal-binding</keyword>
<dbReference type="RefSeq" id="WP_317385392.1">
    <property type="nucleotide sequence ID" value="NZ_CP136704.1"/>
</dbReference>
<organism evidence="6 7">
    <name type="scientific">Tritonibacter scottomollicae</name>
    <name type="common">Epibacterium scottomollicae</name>
    <dbReference type="NCBI Taxonomy" id="483013"/>
    <lineage>
        <taxon>Bacteria</taxon>
        <taxon>Pseudomonadati</taxon>
        <taxon>Pseudomonadota</taxon>
        <taxon>Alphaproteobacteria</taxon>
        <taxon>Rhodobacterales</taxon>
        <taxon>Paracoccaceae</taxon>
        <taxon>Tritonibacter</taxon>
    </lineage>
</organism>
<dbReference type="Gene3D" id="1.10.760.10">
    <property type="entry name" value="Cytochrome c-like domain"/>
    <property type="match status" value="1"/>
</dbReference>
<keyword evidence="3 4" id="KW-0408">Iron</keyword>
<dbReference type="Proteomes" id="UP001302666">
    <property type="component" value="Chromosome"/>
</dbReference>
<evidence type="ECO:0000256" key="2">
    <source>
        <dbReference type="ARBA" id="ARBA00022723"/>
    </source>
</evidence>
<proteinExistence type="predicted"/>
<gene>
    <name evidence="6" type="ORF">R1T40_20045</name>
</gene>
<accession>A0ABZ0HGQ7</accession>
<dbReference type="EMBL" id="CP136704">
    <property type="protein sequence ID" value="WOI33185.1"/>
    <property type="molecule type" value="Genomic_DNA"/>
</dbReference>
<dbReference type="SUPFAM" id="SSF46626">
    <property type="entry name" value="Cytochrome c"/>
    <property type="match status" value="1"/>
</dbReference>
<dbReference type="InterPro" id="IPR036909">
    <property type="entry name" value="Cyt_c-like_dom_sf"/>
</dbReference>
<evidence type="ECO:0000259" key="5">
    <source>
        <dbReference type="PROSITE" id="PS51007"/>
    </source>
</evidence>
<sequence length="256" mass="27098">MARATGISGLIGGALLAVLPGGPDGIGAQEARNLRLAAPQVLVDTGLFDYILPRFSLKTQVRVSLVASGAPVEAVIARDGVAVFADQSGSWHLQVLAPDHAGADRFADWLLSEVGLRTVLSFAPEGAALFHAPEVAAEAAEEQVFDGDAEAGQALSLQHCGRCHVVSEQNRMKAIGSTPSFSVLRGFADWEDRFSAFFVLKPHGAFTQIEDVTAPFDAERPSPIVPVEMTLDELDSILAYVALMVPADLGPPLQMK</sequence>
<feature type="domain" description="Cytochrome c" evidence="5">
    <location>
        <begin position="147"/>
        <end position="245"/>
    </location>
</feature>
<keyword evidence="1 4" id="KW-0349">Heme</keyword>
<keyword evidence="7" id="KW-1185">Reference proteome</keyword>
<reference evidence="6 7" key="1">
    <citation type="submission" date="2023-10" db="EMBL/GenBank/DDBJ databases">
        <title>Eight complete genome sequences of bacteria isolated from laboratory stock of Giant Kelp gametophytes.</title>
        <authorList>
            <person name="Tolentino B."/>
            <person name="Nuzhdin S."/>
        </authorList>
    </citation>
    <scope>NUCLEOTIDE SEQUENCE [LARGE SCALE GENOMIC DNA]</scope>
    <source>
        <strain evidence="6 7">LC.270.F.C4</strain>
    </source>
</reference>
<name>A0ABZ0HGQ7_TRISK</name>
<evidence type="ECO:0000313" key="7">
    <source>
        <dbReference type="Proteomes" id="UP001302666"/>
    </source>
</evidence>
<dbReference type="InterPro" id="IPR009056">
    <property type="entry name" value="Cyt_c-like_dom"/>
</dbReference>
<evidence type="ECO:0000256" key="4">
    <source>
        <dbReference type="PROSITE-ProRule" id="PRU00433"/>
    </source>
</evidence>
<protein>
    <recommendedName>
        <fullName evidence="5">Cytochrome c domain-containing protein</fullName>
    </recommendedName>
</protein>